<feature type="transmembrane region" description="Helical" evidence="11">
    <location>
        <begin position="261"/>
        <end position="278"/>
    </location>
</feature>
<dbReference type="GO" id="GO:0010043">
    <property type="term" value="P:response to zinc ion"/>
    <property type="evidence" value="ECO:0007669"/>
    <property type="project" value="TreeGrafter"/>
</dbReference>
<dbReference type="PATRIC" id="fig|1150625.3.peg.1748"/>
<keyword evidence="13" id="KW-1185">Reference proteome</keyword>
<dbReference type="Gene3D" id="1.10.3470.10">
    <property type="entry name" value="ABC transporter involved in vitamin B12 uptake, BtuC"/>
    <property type="match status" value="1"/>
</dbReference>
<evidence type="ECO:0000256" key="9">
    <source>
        <dbReference type="ARBA" id="ARBA00073179"/>
    </source>
</evidence>
<keyword evidence="3 10" id="KW-0813">Transport</keyword>
<name>A0A147K8I4_9BACI</name>
<dbReference type="PANTHER" id="PTHR30477:SF3">
    <property type="entry name" value="METAL TRANSPORT SYSTEM MEMBRANE PROTEIN CT_069-RELATED"/>
    <property type="match status" value="1"/>
</dbReference>
<evidence type="ECO:0000256" key="4">
    <source>
        <dbReference type="ARBA" id="ARBA00022475"/>
    </source>
</evidence>
<feature type="transmembrane region" description="Helical" evidence="11">
    <location>
        <begin position="100"/>
        <end position="120"/>
    </location>
</feature>
<dbReference type="STRING" id="1150625.Q75_08265"/>
<gene>
    <name evidence="12" type="ORF">Q75_08265</name>
</gene>
<dbReference type="PANTHER" id="PTHR30477">
    <property type="entry name" value="ABC-TRANSPORTER METAL-BINDING PROTEIN"/>
    <property type="match status" value="1"/>
</dbReference>
<comment type="subcellular location">
    <subcellularLocation>
        <location evidence="1 10">Cell membrane</location>
        <topology evidence="1 10">Multi-pass membrane protein</topology>
    </subcellularLocation>
</comment>
<feature type="transmembrane region" description="Helical" evidence="11">
    <location>
        <begin position="228"/>
        <end position="249"/>
    </location>
</feature>
<keyword evidence="7 11" id="KW-0472">Membrane</keyword>
<dbReference type="EMBL" id="LDYG01000028">
    <property type="protein sequence ID" value="KUP06510.1"/>
    <property type="molecule type" value="Genomic_DNA"/>
</dbReference>
<evidence type="ECO:0000256" key="1">
    <source>
        <dbReference type="ARBA" id="ARBA00004651"/>
    </source>
</evidence>
<keyword evidence="4" id="KW-1003">Cell membrane</keyword>
<comment type="function">
    <text evidence="8">This protein is probably a component of a manganese permease, a binding protein-dependent, ATP-driven transport system.</text>
</comment>
<feature type="transmembrane region" description="Helical" evidence="11">
    <location>
        <begin position="68"/>
        <end position="88"/>
    </location>
</feature>
<dbReference type="RefSeq" id="WP_082686297.1">
    <property type="nucleotide sequence ID" value="NZ_LDYG01000028.1"/>
</dbReference>
<dbReference type="AlphaFoldDB" id="A0A147K8I4"/>
<proteinExistence type="inferred from homology"/>
<feature type="transmembrane region" description="Helical" evidence="11">
    <location>
        <begin position="42"/>
        <end position="62"/>
    </location>
</feature>
<evidence type="ECO:0000256" key="10">
    <source>
        <dbReference type="RuleBase" id="RU003943"/>
    </source>
</evidence>
<evidence type="ECO:0000256" key="5">
    <source>
        <dbReference type="ARBA" id="ARBA00022692"/>
    </source>
</evidence>
<protein>
    <recommendedName>
        <fullName evidence="9">Manganese transport system membrane protein MntC</fullName>
    </recommendedName>
</protein>
<dbReference type="InterPro" id="IPR001626">
    <property type="entry name" value="ABC_TroCD"/>
</dbReference>
<evidence type="ECO:0000256" key="7">
    <source>
        <dbReference type="ARBA" id="ARBA00023136"/>
    </source>
</evidence>
<evidence type="ECO:0000256" key="3">
    <source>
        <dbReference type="ARBA" id="ARBA00022448"/>
    </source>
</evidence>
<dbReference type="GO" id="GO:0071281">
    <property type="term" value="P:cellular response to iron ion"/>
    <property type="evidence" value="ECO:0007669"/>
    <property type="project" value="UniProtKB-ARBA"/>
</dbReference>
<dbReference type="InterPro" id="IPR037294">
    <property type="entry name" value="ABC_BtuC-like"/>
</dbReference>
<feature type="transmembrane region" description="Helical" evidence="11">
    <location>
        <begin position="202"/>
        <end position="221"/>
    </location>
</feature>
<feature type="transmembrane region" description="Helical" evidence="11">
    <location>
        <begin position="16"/>
        <end position="37"/>
    </location>
</feature>
<dbReference type="CDD" id="cd06550">
    <property type="entry name" value="TM_ABC_iron-siderophores_like"/>
    <property type="match status" value="1"/>
</dbReference>
<dbReference type="Pfam" id="PF00950">
    <property type="entry name" value="ABC-3"/>
    <property type="match status" value="1"/>
</dbReference>
<dbReference type="FunFam" id="1.10.3470.10:FF:000003">
    <property type="entry name" value="Iron ABC transporter permease SitD"/>
    <property type="match status" value="1"/>
</dbReference>
<evidence type="ECO:0000256" key="11">
    <source>
        <dbReference type="SAM" id="Phobius"/>
    </source>
</evidence>
<keyword evidence="5 10" id="KW-0812">Transmembrane</keyword>
<accession>A0A147K8I4</accession>
<dbReference type="GO" id="GO:0055085">
    <property type="term" value="P:transmembrane transport"/>
    <property type="evidence" value="ECO:0007669"/>
    <property type="project" value="InterPro"/>
</dbReference>
<feature type="transmembrane region" description="Helical" evidence="11">
    <location>
        <begin position="140"/>
        <end position="163"/>
    </location>
</feature>
<evidence type="ECO:0000256" key="8">
    <source>
        <dbReference type="ARBA" id="ARBA00057828"/>
    </source>
</evidence>
<evidence type="ECO:0000256" key="6">
    <source>
        <dbReference type="ARBA" id="ARBA00022989"/>
    </source>
</evidence>
<dbReference type="SUPFAM" id="SSF81345">
    <property type="entry name" value="ABC transporter involved in vitamin B12 uptake, BtuC"/>
    <property type="match status" value="1"/>
</dbReference>
<comment type="similarity">
    <text evidence="2 10">Belongs to the ABC-3 integral membrane protein family.</text>
</comment>
<evidence type="ECO:0000313" key="12">
    <source>
        <dbReference type="EMBL" id="KUP06510.1"/>
    </source>
</evidence>
<dbReference type="Proteomes" id="UP000074108">
    <property type="component" value="Unassembled WGS sequence"/>
</dbReference>
<organism evidence="12 13">
    <name type="scientific">Bacillus coahuilensis p1.1.43</name>
    <dbReference type="NCBI Taxonomy" id="1150625"/>
    <lineage>
        <taxon>Bacteria</taxon>
        <taxon>Bacillati</taxon>
        <taxon>Bacillota</taxon>
        <taxon>Bacilli</taxon>
        <taxon>Bacillales</taxon>
        <taxon>Bacillaceae</taxon>
        <taxon>Bacillus</taxon>
    </lineage>
</organism>
<comment type="caution">
    <text evidence="12">The sequence shown here is derived from an EMBL/GenBank/DDBJ whole genome shotgun (WGS) entry which is preliminary data.</text>
</comment>
<evidence type="ECO:0000313" key="13">
    <source>
        <dbReference type="Proteomes" id="UP000074108"/>
    </source>
</evidence>
<dbReference type="GO" id="GO:0043190">
    <property type="term" value="C:ATP-binding cassette (ABC) transporter complex"/>
    <property type="evidence" value="ECO:0007669"/>
    <property type="project" value="InterPro"/>
</dbReference>
<feature type="transmembrane region" description="Helical" evidence="11">
    <location>
        <begin position="175"/>
        <end position="196"/>
    </location>
</feature>
<evidence type="ECO:0000256" key="2">
    <source>
        <dbReference type="ARBA" id="ARBA00008034"/>
    </source>
</evidence>
<sequence length="427" mass="46572">MQQIIQSVLTDANTQWVLLSTLLLGIASGVLGSFALLRKQSLIGDAVAHAALPGICIAFLLIGEKDFISLLIGATFTGLLAAYLIQFITSQSRIKEDTSIGLVLSVFFGAGIMLLTKVAQSPSGNKSGLDDFIFGQAASLVGLDVQIMMVTALALIVVTFALFKEFKLSTFDPEFARGIGLPVGFLNFLFLSLLVITVVIGIQAVGVIMMAALLITPAIAARFWTDSLGIMVIVAGLIGAFSGIAGTSISTLQRGLSTGPLIVLVATVVFVLSMLFAPKRGLVSIWLKRWKNDQLLTEKGLLIRMYEFELENNLSTEKLHSSSSLSVKKREKLIHGYELKGWIESNDIGWNLTEQGKEIAIQQLVIDRLAELKEMYPNQLTDVNIQEYLDQPLDLVNQKDSKFLMNRLLDIQSQYDLQPIFSGKRGG</sequence>
<reference evidence="12 13" key="1">
    <citation type="journal article" date="2016" name="Front. Microbiol.">
        <title>Microevolution Analysis of Bacillus coahuilensis Unveils Differences in Phosphorus Acquisition Strategies and Their Regulation.</title>
        <authorList>
            <person name="Gomez-Lunar Z."/>
            <person name="Hernandez-Gonzalez I."/>
            <person name="Rodriguez-Torres M.D."/>
            <person name="Souza V."/>
            <person name="Olmedo-Alvarez G."/>
        </authorList>
    </citation>
    <scope>NUCLEOTIDE SEQUENCE [LARGE SCALE GENOMIC DNA]</scope>
    <source>
        <strain evidence="13">p1.1.43</strain>
    </source>
</reference>
<keyword evidence="6 11" id="KW-1133">Transmembrane helix</keyword>